<organism evidence="1">
    <name type="scientific">Anguilla anguilla</name>
    <name type="common">European freshwater eel</name>
    <name type="synonym">Muraena anguilla</name>
    <dbReference type="NCBI Taxonomy" id="7936"/>
    <lineage>
        <taxon>Eukaryota</taxon>
        <taxon>Metazoa</taxon>
        <taxon>Chordata</taxon>
        <taxon>Craniata</taxon>
        <taxon>Vertebrata</taxon>
        <taxon>Euteleostomi</taxon>
        <taxon>Actinopterygii</taxon>
        <taxon>Neopterygii</taxon>
        <taxon>Teleostei</taxon>
        <taxon>Anguilliformes</taxon>
        <taxon>Anguillidae</taxon>
        <taxon>Anguilla</taxon>
    </lineage>
</organism>
<proteinExistence type="predicted"/>
<sequence>MYFSPSQCHILVIHRTAFPALCRKRVIVIYMVVDI</sequence>
<dbReference type="EMBL" id="GBXM01033986">
    <property type="protein sequence ID" value="JAH74591.1"/>
    <property type="molecule type" value="Transcribed_RNA"/>
</dbReference>
<protein>
    <submittedName>
        <fullName evidence="1">Uncharacterized protein</fullName>
    </submittedName>
</protein>
<name>A0A0E9V994_ANGAN</name>
<evidence type="ECO:0000313" key="1">
    <source>
        <dbReference type="EMBL" id="JAH74591.1"/>
    </source>
</evidence>
<accession>A0A0E9V994</accession>
<reference evidence="1" key="2">
    <citation type="journal article" date="2015" name="Fish Shellfish Immunol.">
        <title>Early steps in the European eel (Anguilla anguilla)-Vibrio vulnificus interaction in the gills: Role of the RtxA13 toxin.</title>
        <authorList>
            <person name="Callol A."/>
            <person name="Pajuelo D."/>
            <person name="Ebbesson L."/>
            <person name="Teles M."/>
            <person name="MacKenzie S."/>
            <person name="Amaro C."/>
        </authorList>
    </citation>
    <scope>NUCLEOTIDE SEQUENCE</scope>
</reference>
<dbReference type="AlphaFoldDB" id="A0A0E9V994"/>
<reference evidence="1" key="1">
    <citation type="submission" date="2014-11" db="EMBL/GenBank/DDBJ databases">
        <authorList>
            <person name="Amaro Gonzalez C."/>
        </authorList>
    </citation>
    <scope>NUCLEOTIDE SEQUENCE</scope>
</reference>